<evidence type="ECO:0000256" key="1">
    <source>
        <dbReference type="SAM" id="MobiDB-lite"/>
    </source>
</evidence>
<proteinExistence type="predicted"/>
<keyword evidence="3" id="KW-1185">Reference proteome</keyword>
<sequence length="88" mass="10264">MGSCYAKQEKSAKTAVEPTDQWKSGNRNFRLNRRKEFIIQMQIIYHRKAAEAPILTINKSSLYHKRLNKAQSLSKNENLYQNQAVSCF</sequence>
<comment type="caution">
    <text evidence="2">The sequence shown here is derived from an EMBL/GenBank/DDBJ whole genome shotgun (WGS) entry which is preliminary data.</text>
</comment>
<name>A0AAU9JYB8_9CILI</name>
<dbReference type="Proteomes" id="UP001162131">
    <property type="component" value="Unassembled WGS sequence"/>
</dbReference>
<gene>
    <name evidence="2" type="ORF">BSTOLATCC_MIC49193</name>
</gene>
<dbReference type="AlphaFoldDB" id="A0AAU9JYB8"/>
<evidence type="ECO:0000313" key="3">
    <source>
        <dbReference type="Proteomes" id="UP001162131"/>
    </source>
</evidence>
<dbReference type="EMBL" id="CAJZBQ010000048">
    <property type="protein sequence ID" value="CAG9329561.1"/>
    <property type="molecule type" value="Genomic_DNA"/>
</dbReference>
<protein>
    <submittedName>
        <fullName evidence="2">Uncharacterized protein</fullName>
    </submittedName>
</protein>
<accession>A0AAU9JYB8</accession>
<reference evidence="2" key="1">
    <citation type="submission" date="2021-09" db="EMBL/GenBank/DDBJ databases">
        <authorList>
            <consortium name="AG Swart"/>
            <person name="Singh M."/>
            <person name="Singh A."/>
            <person name="Seah K."/>
            <person name="Emmerich C."/>
        </authorList>
    </citation>
    <scope>NUCLEOTIDE SEQUENCE</scope>
    <source>
        <strain evidence="2">ATCC30299</strain>
    </source>
</reference>
<feature type="region of interest" description="Disordered" evidence="1">
    <location>
        <begin position="1"/>
        <end position="25"/>
    </location>
</feature>
<organism evidence="2 3">
    <name type="scientific">Blepharisma stoltei</name>
    <dbReference type="NCBI Taxonomy" id="1481888"/>
    <lineage>
        <taxon>Eukaryota</taxon>
        <taxon>Sar</taxon>
        <taxon>Alveolata</taxon>
        <taxon>Ciliophora</taxon>
        <taxon>Postciliodesmatophora</taxon>
        <taxon>Heterotrichea</taxon>
        <taxon>Heterotrichida</taxon>
        <taxon>Blepharismidae</taxon>
        <taxon>Blepharisma</taxon>
    </lineage>
</organism>
<evidence type="ECO:0000313" key="2">
    <source>
        <dbReference type="EMBL" id="CAG9329561.1"/>
    </source>
</evidence>